<comment type="caution">
    <text evidence="2">The sequence shown here is derived from an EMBL/GenBank/DDBJ whole genome shotgun (WGS) entry which is preliminary data.</text>
</comment>
<organism evidence="2 3">
    <name type="scientific">Portunus trituberculatus</name>
    <name type="common">Swimming crab</name>
    <name type="synonym">Neptunus trituberculatus</name>
    <dbReference type="NCBI Taxonomy" id="210409"/>
    <lineage>
        <taxon>Eukaryota</taxon>
        <taxon>Metazoa</taxon>
        <taxon>Ecdysozoa</taxon>
        <taxon>Arthropoda</taxon>
        <taxon>Crustacea</taxon>
        <taxon>Multicrustacea</taxon>
        <taxon>Malacostraca</taxon>
        <taxon>Eumalacostraca</taxon>
        <taxon>Eucarida</taxon>
        <taxon>Decapoda</taxon>
        <taxon>Pleocyemata</taxon>
        <taxon>Brachyura</taxon>
        <taxon>Eubrachyura</taxon>
        <taxon>Portunoidea</taxon>
        <taxon>Portunidae</taxon>
        <taxon>Portuninae</taxon>
        <taxon>Portunus</taxon>
    </lineage>
</organism>
<proteinExistence type="predicted"/>
<evidence type="ECO:0000313" key="3">
    <source>
        <dbReference type="Proteomes" id="UP000324222"/>
    </source>
</evidence>
<sequence length="177" mass="18561">MISEARQVCRYGASARRPWDPQRSGLSGADSWPPPASGRPCRAPRSWPAHPRTRLTVHIGREQAGERTRKSGAVKATRLPGRTPVEAVSGPALTPHLGMSGSTPLGFPHAVPESTKYLHDADGAGVSQSPPAAPGTPLRPGCYPEGAVAAASRLACSGPPHSPETWQYVVTVGVSEH</sequence>
<dbReference type="Proteomes" id="UP000324222">
    <property type="component" value="Unassembled WGS sequence"/>
</dbReference>
<feature type="region of interest" description="Disordered" evidence="1">
    <location>
        <begin position="16"/>
        <end position="50"/>
    </location>
</feature>
<dbReference type="EMBL" id="VSRR010021142">
    <property type="protein sequence ID" value="MPC63690.1"/>
    <property type="molecule type" value="Genomic_DNA"/>
</dbReference>
<dbReference type="AlphaFoldDB" id="A0A5B7GUH6"/>
<name>A0A5B7GUH6_PORTR</name>
<evidence type="ECO:0000256" key="1">
    <source>
        <dbReference type="SAM" id="MobiDB-lite"/>
    </source>
</evidence>
<evidence type="ECO:0000313" key="2">
    <source>
        <dbReference type="EMBL" id="MPC63690.1"/>
    </source>
</evidence>
<protein>
    <submittedName>
        <fullName evidence="2">Uncharacterized protein</fullName>
    </submittedName>
</protein>
<feature type="region of interest" description="Disordered" evidence="1">
    <location>
        <begin position="63"/>
        <end position="88"/>
    </location>
</feature>
<gene>
    <name evidence="2" type="ORF">E2C01_057792</name>
</gene>
<accession>A0A5B7GUH6</accession>
<keyword evidence="3" id="KW-1185">Reference proteome</keyword>
<reference evidence="2 3" key="1">
    <citation type="submission" date="2019-05" db="EMBL/GenBank/DDBJ databases">
        <title>Another draft genome of Portunus trituberculatus and its Hox gene families provides insights of decapod evolution.</title>
        <authorList>
            <person name="Jeong J.-H."/>
            <person name="Song I."/>
            <person name="Kim S."/>
            <person name="Choi T."/>
            <person name="Kim D."/>
            <person name="Ryu S."/>
            <person name="Kim W."/>
        </authorList>
    </citation>
    <scope>NUCLEOTIDE SEQUENCE [LARGE SCALE GENOMIC DNA]</scope>
    <source>
        <tissue evidence="2">Muscle</tissue>
    </source>
</reference>